<reference evidence="4 5" key="1">
    <citation type="submission" date="2017-06" db="EMBL/GenBank/DDBJ databases">
        <authorList>
            <person name="Kim H.J."/>
            <person name="Triplett B.A."/>
        </authorList>
    </citation>
    <scope>NUCLEOTIDE SEQUENCE [LARGE SCALE GENOMIC DNA]</scope>
    <source>
        <strain evidence="4 5">B29T1</strain>
    </source>
</reference>
<comment type="similarity">
    <text evidence="1">Belongs to the nitroreductase family.</text>
</comment>
<dbReference type="Proteomes" id="UP000197065">
    <property type="component" value="Unassembled WGS sequence"/>
</dbReference>
<dbReference type="CDD" id="cd02138">
    <property type="entry name" value="TdsD-like"/>
    <property type="match status" value="1"/>
</dbReference>
<dbReference type="PANTHER" id="PTHR43673:SF10">
    <property type="entry name" value="NADH DEHYDROGENASE_NAD(P)H NITROREDUCTASE XCC3605-RELATED"/>
    <property type="match status" value="1"/>
</dbReference>
<dbReference type="EMBL" id="FYEH01000003">
    <property type="protein sequence ID" value="SNB62215.1"/>
    <property type="molecule type" value="Genomic_DNA"/>
</dbReference>
<dbReference type="PANTHER" id="PTHR43673">
    <property type="entry name" value="NAD(P)H NITROREDUCTASE YDGI-RELATED"/>
    <property type="match status" value="1"/>
</dbReference>
<dbReference type="SUPFAM" id="SSF55469">
    <property type="entry name" value="FMN-dependent nitroreductase-like"/>
    <property type="match status" value="1"/>
</dbReference>
<evidence type="ECO:0000313" key="5">
    <source>
        <dbReference type="Proteomes" id="UP000197065"/>
    </source>
</evidence>
<dbReference type="Pfam" id="PF00881">
    <property type="entry name" value="Nitroreductase"/>
    <property type="match status" value="1"/>
</dbReference>
<feature type="domain" description="Nitroreductase" evidence="3">
    <location>
        <begin position="21"/>
        <end position="162"/>
    </location>
</feature>
<dbReference type="InterPro" id="IPR029479">
    <property type="entry name" value="Nitroreductase"/>
</dbReference>
<dbReference type="InterPro" id="IPR000415">
    <property type="entry name" value="Nitroreductase-like"/>
</dbReference>
<proteinExistence type="inferred from homology"/>
<evidence type="ECO:0000256" key="1">
    <source>
        <dbReference type="ARBA" id="ARBA00007118"/>
    </source>
</evidence>
<keyword evidence="5" id="KW-1185">Reference proteome</keyword>
<sequence>MPINPLEYRKADHPIDEQFLRRWSPRAMSGESLTDAEIKILFEAARWAPSAYNEQPWVFLYAKRDTPHWDSFFNLLIPFNQGWAKDAAMLVVVTARMNLKKNATPNAAHLFDTGAAWENLALQASKMGLVAHGMTGIKLDEVKPTLKIPADHAVAAMIAIGRPGDPATLPDGLRERELPNDRLPLSEIIREGGY</sequence>
<evidence type="ECO:0000313" key="4">
    <source>
        <dbReference type="EMBL" id="SNB62215.1"/>
    </source>
</evidence>
<evidence type="ECO:0000256" key="2">
    <source>
        <dbReference type="ARBA" id="ARBA00023002"/>
    </source>
</evidence>
<dbReference type="OrthoDB" id="9802510at2"/>
<dbReference type="RefSeq" id="WP_088560319.1">
    <property type="nucleotide sequence ID" value="NZ_FYEH01000003.1"/>
</dbReference>
<organism evidence="4 5">
    <name type="scientific">Arboricoccus pini</name>
    <dbReference type="NCBI Taxonomy" id="1963835"/>
    <lineage>
        <taxon>Bacteria</taxon>
        <taxon>Pseudomonadati</taxon>
        <taxon>Pseudomonadota</taxon>
        <taxon>Alphaproteobacteria</taxon>
        <taxon>Geminicoccales</taxon>
        <taxon>Geminicoccaceae</taxon>
        <taxon>Arboricoccus</taxon>
    </lineage>
</organism>
<gene>
    <name evidence="4" type="ORF">SAMN07250955_10366</name>
</gene>
<protein>
    <submittedName>
        <fullName evidence="4">Nitroreductase</fullName>
    </submittedName>
</protein>
<accession>A0A212QRL0</accession>
<keyword evidence="2" id="KW-0560">Oxidoreductase</keyword>
<dbReference type="Gene3D" id="3.40.109.10">
    <property type="entry name" value="NADH Oxidase"/>
    <property type="match status" value="1"/>
</dbReference>
<dbReference type="AlphaFoldDB" id="A0A212QRL0"/>
<name>A0A212QRL0_9PROT</name>
<evidence type="ECO:0000259" key="3">
    <source>
        <dbReference type="Pfam" id="PF00881"/>
    </source>
</evidence>
<dbReference type="GO" id="GO:0016491">
    <property type="term" value="F:oxidoreductase activity"/>
    <property type="evidence" value="ECO:0007669"/>
    <property type="project" value="UniProtKB-KW"/>
</dbReference>